<keyword evidence="4" id="KW-1185">Reference proteome</keyword>
<keyword evidence="3" id="KW-0378">Hydrolase</keyword>
<dbReference type="InterPro" id="IPR013780">
    <property type="entry name" value="Glyco_hydro_b"/>
</dbReference>
<accession>A0AAQ3R7F8</accession>
<evidence type="ECO:0000256" key="1">
    <source>
        <dbReference type="SAM" id="SignalP"/>
    </source>
</evidence>
<evidence type="ECO:0000313" key="4">
    <source>
        <dbReference type="Proteomes" id="UP001303373"/>
    </source>
</evidence>
<dbReference type="Gene3D" id="2.60.40.1180">
    <property type="entry name" value="Golgi alpha-mannosidase II"/>
    <property type="match status" value="1"/>
</dbReference>
<dbReference type="InterPro" id="IPR031728">
    <property type="entry name" value="GlcAase_C"/>
</dbReference>
<gene>
    <name evidence="3" type="ORF">R9X50_00094100</name>
</gene>
<dbReference type="PANTHER" id="PTHR36183">
    <property type="entry name" value="BETA-GLUCURONIDASE"/>
    <property type="match status" value="1"/>
</dbReference>
<organism evidence="3 4">
    <name type="scientific">Acrodontium crateriforme</name>
    <dbReference type="NCBI Taxonomy" id="150365"/>
    <lineage>
        <taxon>Eukaryota</taxon>
        <taxon>Fungi</taxon>
        <taxon>Dikarya</taxon>
        <taxon>Ascomycota</taxon>
        <taxon>Pezizomycotina</taxon>
        <taxon>Dothideomycetes</taxon>
        <taxon>Dothideomycetidae</taxon>
        <taxon>Mycosphaerellales</taxon>
        <taxon>Teratosphaeriaceae</taxon>
        <taxon>Acrodontium</taxon>
    </lineage>
</organism>
<feature type="chain" id="PRO_5043051084" evidence="1">
    <location>
        <begin position="18"/>
        <end position="508"/>
    </location>
</feature>
<keyword evidence="1" id="KW-0732">Signal</keyword>
<feature type="domain" description="Beta-glucuronidase C-terminal" evidence="2">
    <location>
        <begin position="399"/>
        <end position="504"/>
    </location>
</feature>
<reference evidence="3 4" key="1">
    <citation type="submission" date="2023-11" db="EMBL/GenBank/DDBJ databases">
        <title>An acidophilic fungus is an integral part of prey digestion in a carnivorous sundew plant.</title>
        <authorList>
            <person name="Tsai I.J."/>
        </authorList>
    </citation>
    <scope>NUCLEOTIDE SEQUENCE [LARGE SCALE GENOMIC DNA]</scope>
    <source>
        <strain evidence="3">169a</strain>
    </source>
</reference>
<sequence length="508" mass="55003">MSKSMILLASFAVAAYAAGPAIVPAEFKSNQTLLPAYISLSYELSGFPSFAGTKSSPNQYSVNLLQNIAKYQGDMPRARVGGNSQDRAIYDATLQTPTASRCSADPLAIQCIGPSFFDSYGAFPSTKYSHGFNEAWNNASGLSTLEATVPLACKAIGPDQLETWEFGNEPDLFIGKWRPNNWNETHYVAEWQNGTKKIFELFQQHCPELATPVKFNFMAPSVSSPGSKLKPVTIFNNGEDTENIIKQISVHNYITGVNSPGVTLQNSLMNHASTVNSINNHVNTAKSLATIPGLEKVPYIQGEENSLYGGGRAGLSNVYGSALWVLDYVLQAASTGVIKRLHFHQSLGASYSAWYPVGVNATTNPTYYGKLAAAVFMGKSEERYVLPLPDAVNSSFESAYAGYDAKTGRLNRLAVINMNEFNSTQAANTRESKTYEFMVPSSTWKVERLTAPGADVTTGVTFGGYAYEYATLGKPEAVVRRTEVLAVVGARTLKVTVPASEAAILTRL</sequence>
<dbReference type="InterPro" id="IPR052974">
    <property type="entry name" value="GH79_Enzymes"/>
</dbReference>
<dbReference type="GO" id="GO:0016787">
    <property type="term" value="F:hydrolase activity"/>
    <property type="evidence" value="ECO:0007669"/>
    <property type="project" value="UniProtKB-KW"/>
</dbReference>
<evidence type="ECO:0000313" key="3">
    <source>
        <dbReference type="EMBL" id="WPG98155.1"/>
    </source>
</evidence>
<proteinExistence type="predicted"/>
<dbReference type="PANTHER" id="PTHR36183:SF2">
    <property type="entry name" value="BETA-GLUCURONIDASE C-TERMINAL DOMAIN-CONTAINING PROTEIN"/>
    <property type="match status" value="1"/>
</dbReference>
<dbReference type="Gene3D" id="3.20.20.80">
    <property type="entry name" value="Glycosidases"/>
    <property type="match status" value="1"/>
</dbReference>
<feature type="signal peptide" evidence="1">
    <location>
        <begin position="1"/>
        <end position="17"/>
    </location>
</feature>
<dbReference type="Pfam" id="PF16862">
    <property type="entry name" value="Glyco_hydro_79C"/>
    <property type="match status" value="1"/>
</dbReference>
<dbReference type="Proteomes" id="UP001303373">
    <property type="component" value="Chromosome 1"/>
</dbReference>
<dbReference type="SUPFAM" id="SSF51445">
    <property type="entry name" value="(Trans)glycosidases"/>
    <property type="match status" value="1"/>
</dbReference>
<name>A0AAQ3R7F8_9PEZI</name>
<dbReference type="InterPro" id="IPR017853">
    <property type="entry name" value="GH"/>
</dbReference>
<dbReference type="EMBL" id="CP138580">
    <property type="protein sequence ID" value="WPG98155.1"/>
    <property type="molecule type" value="Genomic_DNA"/>
</dbReference>
<dbReference type="AlphaFoldDB" id="A0AAQ3R7F8"/>
<evidence type="ECO:0000259" key="2">
    <source>
        <dbReference type="Pfam" id="PF16862"/>
    </source>
</evidence>
<protein>
    <submittedName>
        <fullName evidence="3">Glycoside hydrolase family 79 protein</fullName>
    </submittedName>
</protein>